<dbReference type="InterPro" id="IPR043136">
    <property type="entry name" value="B30.2/SPRY_sf"/>
</dbReference>
<organism evidence="2 3">
    <name type="scientific">Batillaria attramentaria</name>
    <dbReference type="NCBI Taxonomy" id="370345"/>
    <lineage>
        <taxon>Eukaryota</taxon>
        <taxon>Metazoa</taxon>
        <taxon>Spiralia</taxon>
        <taxon>Lophotrochozoa</taxon>
        <taxon>Mollusca</taxon>
        <taxon>Gastropoda</taxon>
        <taxon>Caenogastropoda</taxon>
        <taxon>Sorbeoconcha</taxon>
        <taxon>Cerithioidea</taxon>
        <taxon>Batillariidae</taxon>
        <taxon>Batillaria</taxon>
    </lineage>
</organism>
<evidence type="ECO:0000259" key="1">
    <source>
        <dbReference type="PROSITE" id="PS51065"/>
    </source>
</evidence>
<name>A0ABD0L8L8_9CAEN</name>
<comment type="caution">
    <text evidence="2">The sequence shown here is derived from an EMBL/GenBank/DDBJ whole genome shotgun (WGS) entry which is preliminary data.</text>
</comment>
<dbReference type="Pfam" id="PF07177">
    <property type="entry name" value="Neuralized"/>
    <property type="match status" value="1"/>
</dbReference>
<sequence length="170" mass="18994">MAYPLFHSNHGKFIVLTDDKTSAEKQKAEKHGTVLLDRPMIVNKLYEVIVENTVHSRFLYIRAGITIQHPASLTLPIDASRWKIEAVLIGDSYVIVHGKRKESSVGALLSQLKSLHRVGLLVDSSGWLHLYINGFDQGVAARNVPLPCFAFFELLGQNTKVLCNLAFFAH</sequence>
<keyword evidence="3" id="KW-1185">Reference proteome</keyword>
<dbReference type="PROSITE" id="PS51065">
    <property type="entry name" value="NHR"/>
    <property type="match status" value="1"/>
</dbReference>
<dbReference type="EMBL" id="JACVVK020000072">
    <property type="protein sequence ID" value="KAK7495754.1"/>
    <property type="molecule type" value="Genomic_DNA"/>
</dbReference>
<dbReference type="PANTHER" id="PTHR12429:SF8">
    <property type="entry name" value="NEURALIZED-LIKE PROTEIN 2"/>
    <property type="match status" value="1"/>
</dbReference>
<dbReference type="AlphaFoldDB" id="A0ABD0L8L8"/>
<feature type="domain" description="NHR" evidence="1">
    <location>
        <begin position="3"/>
        <end position="166"/>
    </location>
</feature>
<protein>
    <recommendedName>
        <fullName evidence="1">NHR domain-containing protein</fullName>
    </recommendedName>
</protein>
<proteinExistence type="predicted"/>
<evidence type="ECO:0000313" key="2">
    <source>
        <dbReference type="EMBL" id="KAK7495754.1"/>
    </source>
</evidence>
<dbReference type="Gene3D" id="2.60.120.920">
    <property type="match status" value="1"/>
</dbReference>
<accession>A0ABD0L8L8</accession>
<dbReference type="Proteomes" id="UP001519460">
    <property type="component" value="Unassembled WGS sequence"/>
</dbReference>
<reference evidence="2 3" key="1">
    <citation type="journal article" date="2023" name="Sci. Data">
        <title>Genome assembly of the Korean intertidal mud-creeper Batillaria attramentaria.</title>
        <authorList>
            <person name="Patra A.K."/>
            <person name="Ho P.T."/>
            <person name="Jun S."/>
            <person name="Lee S.J."/>
            <person name="Kim Y."/>
            <person name="Won Y.J."/>
        </authorList>
    </citation>
    <scope>NUCLEOTIDE SEQUENCE [LARGE SCALE GENOMIC DNA]</scope>
    <source>
        <strain evidence="2">Wonlab-2016</strain>
    </source>
</reference>
<dbReference type="PANTHER" id="PTHR12429">
    <property type="entry name" value="NEURALIZED"/>
    <property type="match status" value="1"/>
</dbReference>
<gene>
    <name evidence="2" type="ORF">BaRGS_00012974</name>
</gene>
<dbReference type="InterPro" id="IPR037962">
    <property type="entry name" value="Neuralized"/>
</dbReference>
<dbReference type="InterPro" id="IPR006573">
    <property type="entry name" value="NHR_dom"/>
</dbReference>
<evidence type="ECO:0000313" key="3">
    <source>
        <dbReference type="Proteomes" id="UP001519460"/>
    </source>
</evidence>